<dbReference type="PANTHER" id="PTHR11808">
    <property type="entry name" value="TRANS-SULFURATION ENZYME FAMILY MEMBER"/>
    <property type="match status" value="1"/>
</dbReference>
<dbReference type="Gene3D" id="3.90.1150.10">
    <property type="entry name" value="Aspartate Aminotransferase, domain 1"/>
    <property type="match status" value="1"/>
</dbReference>
<dbReference type="InterPro" id="IPR015422">
    <property type="entry name" value="PyrdxlP-dep_Trfase_small"/>
</dbReference>
<dbReference type="PANTHER" id="PTHR11808:SF15">
    <property type="entry name" value="CYSTATHIONINE GAMMA-LYASE"/>
    <property type="match status" value="1"/>
</dbReference>
<evidence type="ECO:0000313" key="6">
    <source>
        <dbReference type="EMBL" id="KIC90736.1"/>
    </source>
</evidence>
<evidence type="ECO:0000256" key="4">
    <source>
        <dbReference type="PIRSR" id="PIRSR001434-2"/>
    </source>
</evidence>
<evidence type="ECO:0000256" key="3">
    <source>
        <dbReference type="ARBA" id="ARBA00022898"/>
    </source>
</evidence>
<dbReference type="InterPro" id="IPR054542">
    <property type="entry name" value="Cys_met_metab_PP"/>
</dbReference>
<dbReference type="FunFam" id="3.90.1150.10:FF:000008">
    <property type="entry name" value="Cystathionine gamma-synthase"/>
    <property type="match status" value="1"/>
</dbReference>
<dbReference type="CDD" id="cd00614">
    <property type="entry name" value="CGS_like"/>
    <property type="match status" value="1"/>
</dbReference>
<dbReference type="FunFam" id="3.40.640.10:FF:000009">
    <property type="entry name" value="Cystathionine gamma-synthase homolog"/>
    <property type="match status" value="1"/>
</dbReference>
<dbReference type="Gene3D" id="3.40.640.10">
    <property type="entry name" value="Type I PLP-dependent aspartate aminotransferase-like (Major domain)"/>
    <property type="match status" value="1"/>
</dbReference>
<keyword evidence="6" id="KW-0456">Lyase</keyword>
<dbReference type="RefSeq" id="WP_039144459.1">
    <property type="nucleotide sequence ID" value="NZ_JSVC01000045.1"/>
</dbReference>
<dbReference type="GO" id="GO:0019343">
    <property type="term" value="P:cysteine biosynthetic process via cystathionine"/>
    <property type="evidence" value="ECO:0007669"/>
    <property type="project" value="TreeGrafter"/>
</dbReference>
<organism evidence="6 7">
    <name type="scientific">Flavihumibacter solisilvae</name>
    <dbReference type="NCBI Taxonomy" id="1349421"/>
    <lineage>
        <taxon>Bacteria</taxon>
        <taxon>Pseudomonadati</taxon>
        <taxon>Bacteroidota</taxon>
        <taxon>Chitinophagia</taxon>
        <taxon>Chitinophagales</taxon>
        <taxon>Chitinophagaceae</taxon>
        <taxon>Flavihumibacter</taxon>
    </lineage>
</organism>
<dbReference type="Proteomes" id="UP000031408">
    <property type="component" value="Unassembled WGS sequence"/>
</dbReference>
<name>A0A0C1KTL2_9BACT</name>
<dbReference type="InterPro" id="IPR000277">
    <property type="entry name" value="Cys/Met-Metab_PyrdxlP-dep_enz"/>
</dbReference>
<dbReference type="STRING" id="1349421.OI18_22845"/>
<evidence type="ECO:0000313" key="7">
    <source>
        <dbReference type="Proteomes" id="UP000031408"/>
    </source>
</evidence>
<dbReference type="GO" id="GO:0003962">
    <property type="term" value="F:cystathionine gamma-synthase activity"/>
    <property type="evidence" value="ECO:0007669"/>
    <property type="project" value="TreeGrafter"/>
</dbReference>
<dbReference type="AlphaFoldDB" id="A0A0C1KTL2"/>
<comment type="caution">
    <text evidence="6">The sequence shown here is derived from an EMBL/GenBank/DDBJ whole genome shotgun (WGS) entry which is preliminary data.</text>
</comment>
<dbReference type="InterPro" id="IPR015421">
    <property type="entry name" value="PyrdxlP-dep_Trfase_major"/>
</dbReference>
<proteinExistence type="inferred from homology"/>
<dbReference type="GO" id="GO:0005737">
    <property type="term" value="C:cytoplasm"/>
    <property type="evidence" value="ECO:0007669"/>
    <property type="project" value="TreeGrafter"/>
</dbReference>
<comment type="similarity">
    <text evidence="2 5">Belongs to the trans-sulfuration enzymes family.</text>
</comment>
<accession>A0A0C1KTL2</accession>
<dbReference type="InterPro" id="IPR015424">
    <property type="entry name" value="PyrdxlP-dep_Trfase"/>
</dbReference>
<protein>
    <submittedName>
        <fullName evidence="6">Cystathionine beta-lyase</fullName>
    </submittedName>
</protein>
<sequence>MQATTQLLHSIPVDAQTGAIAVPIYQTSTFVQDAPGVNKGFDYSRTNNPTRQVLEKIVAKLEGGKVAAAFASGLAAIDAVIKLLESGDEIIAVDDIYGGAYRLFEKVYKKFGIRVTYVDTTDLGAINRAITSKTKLIWIESPTNPTLKISDIEAIAAIANRYRILLCVDNTFASPVLQQPLLAGADIVVHSATKYIGGHSDVIAGLVITKDEDLGAQIKFYQNACGAVLGPFDSFLLIRGLETLHLRITQHCRNADLLARYLTAHPLVDKVYYPGLPDHPNYETARKQQKDFGGIVSFSLKTDTEEAATSFVTNTRLFHLAESLGGVKSLVSHPASMTHKSIDAEVRKKAGVTDSLIRLSVGLEDARDLISDIETALAITGATIQKTGEKRKQAVPENC</sequence>
<evidence type="ECO:0000256" key="2">
    <source>
        <dbReference type="ARBA" id="ARBA00009077"/>
    </source>
</evidence>
<dbReference type="SUPFAM" id="SSF53383">
    <property type="entry name" value="PLP-dependent transferases"/>
    <property type="match status" value="1"/>
</dbReference>
<dbReference type="PIRSF" id="PIRSF001434">
    <property type="entry name" value="CGS"/>
    <property type="match status" value="1"/>
</dbReference>
<gene>
    <name evidence="6" type="ORF">OI18_22845</name>
</gene>
<keyword evidence="7" id="KW-1185">Reference proteome</keyword>
<dbReference type="GO" id="GO:0019346">
    <property type="term" value="P:transsulfuration"/>
    <property type="evidence" value="ECO:0007669"/>
    <property type="project" value="InterPro"/>
</dbReference>
<comment type="cofactor">
    <cofactor evidence="1 5">
        <name>pyridoxal 5'-phosphate</name>
        <dbReference type="ChEBI" id="CHEBI:597326"/>
    </cofactor>
</comment>
<dbReference type="GO" id="GO:0030170">
    <property type="term" value="F:pyridoxal phosphate binding"/>
    <property type="evidence" value="ECO:0007669"/>
    <property type="project" value="InterPro"/>
</dbReference>
<evidence type="ECO:0000256" key="5">
    <source>
        <dbReference type="RuleBase" id="RU362118"/>
    </source>
</evidence>
<dbReference type="EMBL" id="JSVC01000045">
    <property type="protein sequence ID" value="KIC90736.1"/>
    <property type="molecule type" value="Genomic_DNA"/>
</dbReference>
<dbReference type="OrthoDB" id="9803729at2"/>
<reference evidence="6 7" key="1">
    <citation type="submission" date="2014-11" db="EMBL/GenBank/DDBJ databases">
        <title>Genome sequence of Flavihumibacter solisilvae 3-3.</title>
        <authorList>
            <person name="Zhou G."/>
            <person name="Li M."/>
            <person name="Wang G."/>
        </authorList>
    </citation>
    <scope>NUCLEOTIDE SEQUENCE [LARGE SCALE GENOMIC DNA]</scope>
    <source>
        <strain evidence="6 7">3-3</strain>
    </source>
</reference>
<dbReference type="GO" id="GO:0004123">
    <property type="term" value="F:cystathionine gamma-lyase activity"/>
    <property type="evidence" value="ECO:0007669"/>
    <property type="project" value="TreeGrafter"/>
</dbReference>
<dbReference type="PROSITE" id="PS00868">
    <property type="entry name" value="CYS_MET_METAB_PP"/>
    <property type="match status" value="1"/>
</dbReference>
<keyword evidence="3 4" id="KW-0663">Pyridoxal phosphate</keyword>
<dbReference type="Pfam" id="PF01053">
    <property type="entry name" value="Cys_Met_Meta_PP"/>
    <property type="match status" value="1"/>
</dbReference>
<evidence type="ECO:0000256" key="1">
    <source>
        <dbReference type="ARBA" id="ARBA00001933"/>
    </source>
</evidence>
<feature type="modified residue" description="N6-(pyridoxal phosphate)lysine" evidence="4">
    <location>
        <position position="194"/>
    </location>
</feature>